<accession>A0ABU8DIN0</accession>
<evidence type="ECO:0000313" key="3">
    <source>
        <dbReference type="EMBL" id="MEI2683381.1"/>
    </source>
</evidence>
<feature type="signal peptide" evidence="1">
    <location>
        <begin position="1"/>
        <end position="25"/>
    </location>
</feature>
<protein>
    <submittedName>
        <fullName evidence="3">Fimbrial protein</fullName>
    </submittedName>
</protein>
<feature type="domain" description="Fimbrial-type adhesion" evidence="2">
    <location>
        <begin position="30"/>
        <end position="170"/>
    </location>
</feature>
<dbReference type="InterPro" id="IPR008966">
    <property type="entry name" value="Adhesion_dom_sf"/>
</dbReference>
<name>A0ABU8DIN0_ERWAP</name>
<dbReference type="Gene3D" id="2.60.40.1090">
    <property type="entry name" value="Fimbrial-type adhesion domain"/>
    <property type="match status" value="1"/>
</dbReference>
<keyword evidence="1" id="KW-0732">Signal</keyword>
<evidence type="ECO:0000313" key="4">
    <source>
        <dbReference type="Proteomes" id="UP001306592"/>
    </source>
</evidence>
<comment type="caution">
    <text evidence="3">The sequence shown here is derived from an EMBL/GenBank/DDBJ whole genome shotgun (WGS) entry which is preliminary data.</text>
</comment>
<keyword evidence="4" id="KW-1185">Reference proteome</keyword>
<dbReference type="Pfam" id="PF00419">
    <property type="entry name" value="Fimbrial"/>
    <property type="match status" value="1"/>
</dbReference>
<evidence type="ECO:0000259" key="2">
    <source>
        <dbReference type="Pfam" id="PF00419"/>
    </source>
</evidence>
<dbReference type="SUPFAM" id="SSF49401">
    <property type="entry name" value="Bacterial adhesins"/>
    <property type="match status" value="1"/>
</dbReference>
<dbReference type="InterPro" id="IPR000259">
    <property type="entry name" value="Adhesion_dom_fimbrial"/>
</dbReference>
<dbReference type="Proteomes" id="UP001306592">
    <property type="component" value="Unassembled WGS sequence"/>
</dbReference>
<sequence>MTHSRLSPAALLSLAVMLTTVNVSASVVGISIKGQVIWSPACKVTSADSRRIEVSFGDSVGINQVEGMRYRQPLNYHISCDNSKPAGTGLVLTLKGDIASFDPSKAALQTSVKGLAIRILQNGSPMVINQPIKVISTALPALEAVLVKQSGVTLKEGPFESTATLLADYQ</sequence>
<organism evidence="3 4">
    <name type="scientific">Erwinia aphidicola</name>
    <dbReference type="NCBI Taxonomy" id="68334"/>
    <lineage>
        <taxon>Bacteria</taxon>
        <taxon>Pseudomonadati</taxon>
        <taxon>Pseudomonadota</taxon>
        <taxon>Gammaproteobacteria</taxon>
        <taxon>Enterobacterales</taxon>
        <taxon>Erwiniaceae</taxon>
        <taxon>Erwinia</taxon>
    </lineage>
</organism>
<proteinExistence type="predicted"/>
<dbReference type="EMBL" id="JBANEI010000013">
    <property type="protein sequence ID" value="MEI2683381.1"/>
    <property type="molecule type" value="Genomic_DNA"/>
</dbReference>
<reference evidence="3 4" key="1">
    <citation type="submission" date="2024-02" db="EMBL/GenBank/DDBJ databases">
        <title>First report Erwinia aphidicola in onion in Chile.</title>
        <authorList>
            <person name="Valenzuela M."/>
            <person name="Pena M."/>
            <person name="Dutta B."/>
        </authorList>
    </citation>
    <scope>NUCLEOTIDE SEQUENCE [LARGE SCALE GENOMIC DNA]</scope>
    <source>
        <strain evidence="3 4">QCJ3A</strain>
    </source>
</reference>
<dbReference type="InterPro" id="IPR036937">
    <property type="entry name" value="Adhesion_dom_fimbrial_sf"/>
</dbReference>
<feature type="chain" id="PRO_5046237709" evidence="1">
    <location>
        <begin position="26"/>
        <end position="170"/>
    </location>
</feature>
<evidence type="ECO:0000256" key="1">
    <source>
        <dbReference type="SAM" id="SignalP"/>
    </source>
</evidence>
<gene>
    <name evidence="3" type="ORF">V8N49_17165</name>
</gene>
<dbReference type="RefSeq" id="WP_191150285.1">
    <property type="nucleotide sequence ID" value="NZ_JACXBP010000010.1"/>
</dbReference>